<proteinExistence type="predicted"/>
<reference evidence="2" key="2">
    <citation type="submission" date="2021-05" db="UniProtKB">
        <authorList>
            <consortium name="EnsemblPlants"/>
        </authorList>
    </citation>
    <scope>IDENTIFICATION</scope>
    <source>
        <strain evidence="2">subsp. malaccensis</strain>
    </source>
</reference>
<dbReference type="InParanoid" id="A0A804JVM5"/>
<evidence type="ECO:0000313" key="1">
    <source>
        <dbReference type="EMBL" id="CAG1856557.1"/>
    </source>
</evidence>
<gene>
    <name evidence="1" type="ORF">GSMUA_40810.1</name>
</gene>
<dbReference type="EnsemblPlants" id="Ma07_t14100.1">
    <property type="protein sequence ID" value="Ma07_p14100.1"/>
    <property type="gene ID" value="Ma07_g14100"/>
</dbReference>
<dbReference type="AlphaFoldDB" id="A0A804JVM5"/>
<dbReference type="Gramene" id="Ma07_t14100.1">
    <property type="protein sequence ID" value="Ma07_p14100.1"/>
    <property type="gene ID" value="Ma07_g14100"/>
</dbReference>
<sequence>MILLRLQDMFLNQNYLGCTHTRSWRIKHLQHQGDRHIWQVFFYEVMCLHCLLFF</sequence>
<protein>
    <submittedName>
        <fullName evidence="1">(wild Malaysian banana) hypothetical protein</fullName>
    </submittedName>
</protein>
<evidence type="ECO:0000313" key="2">
    <source>
        <dbReference type="EnsemblPlants" id="Ma07_p14100.1"/>
    </source>
</evidence>
<reference evidence="1" key="1">
    <citation type="submission" date="2021-03" db="EMBL/GenBank/DDBJ databases">
        <authorList>
            <consortium name="Genoscope - CEA"/>
            <person name="William W."/>
        </authorList>
    </citation>
    <scope>NUCLEOTIDE SEQUENCE</scope>
    <source>
        <strain evidence="1">Doubled-haploid Pahang</strain>
    </source>
</reference>
<dbReference type="EMBL" id="HG996473">
    <property type="protein sequence ID" value="CAG1856557.1"/>
    <property type="molecule type" value="Genomic_DNA"/>
</dbReference>
<evidence type="ECO:0000313" key="3">
    <source>
        <dbReference type="Proteomes" id="UP000012960"/>
    </source>
</evidence>
<accession>A0A804JVM5</accession>
<name>A0A804JVM5_MUSAM</name>
<organism evidence="2 3">
    <name type="scientific">Musa acuminata subsp. malaccensis</name>
    <name type="common">Wild banana</name>
    <name type="synonym">Musa malaccensis</name>
    <dbReference type="NCBI Taxonomy" id="214687"/>
    <lineage>
        <taxon>Eukaryota</taxon>
        <taxon>Viridiplantae</taxon>
        <taxon>Streptophyta</taxon>
        <taxon>Embryophyta</taxon>
        <taxon>Tracheophyta</taxon>
        <taxon>Spermatophyta</taxon>
        <taxon>Magnoliopsida</taxon>
        <taxon>Liliopsida</taxon>
        <taxon>Zingiberales</taxon>
        <taxon>Musaceae</taxon>
        <taxon>Musa</taxon>
    </lineage>
</organism>
<keyword evidence="3" id="KW-1185">Reference proteome</keyword>
<dbReference type="Proteomes" id="UP000012960">
    <property type="component" value="Unplaced"/>
</dbReference>